<dbReference type="AlphaFoldDB" id="A0A4P6XLW0"/>
<gene>
    <name evidence="2" type="ORF">METSCH_A12090</name>
</gene>
<evidence type="ECO:0000313" key="3">
    <source>
        <dbReference type="Proteomes" id="UP000292447"/>
    </source>
</evidence>
<evidence type="ECO:0000313" key="2">
    <source>
        <dbReference type="EMBL" id="QBM86564.1"/>
    </source>
</evidence>
<feature type="chain" id="PRO_5020576327" evidence="1">
    <location>
        <begin position="20"/>
        <end position="349"/>
    </location>
</feature>
<feature type="signal peptide" evidence="1">
    <location>
        <begin position="1"/>
        <end position="19"/>
    </location>
</feature>
<proteinExistence type="predicted"/>
<accession>A0A4P6XLW0</accession>
<dbReference type="Proteomes" id="UP000292447">
    <property type="component" value="Chromosome I"/>
</dbReference>
<sequence length="349" mass="38589">MRIRFLGFLMPLLAATCMAKVVLPTSGVYLIHGEQLEPMSPSFTLLFLDILKCYNAQIQKRDALQDNLESLLESLQRSGVILDVLHEIASSSDQMNTLSNYIYQALVSISTNTAISGLNITVNVTEVLQKVQDSGIITSTLSGLLINETQRNTFSDNLGEVLVNNTWISKLIYNTGETGKISWETIFDLARNTKSQDPFFNGTSFTYKARLRKREDTSLGNYSGSLLSFINNLVGSVIGSDLAASSFDSILGAVQGSGILVPTVQEVLGDQSIQKMVGFIANKLYNYGVFDQIPINDLFQRVKNDGLLSDTLQKSFADDLQSYVIGNVLFRFEQHGVFTQIQRNLYGSN</sequence>
<keyword evidence="3" id="KW-1185">Reference proteome</keyword>
<organism evidence="2 3">
    <name type="scientific">Metschnikowia aff. pulcherrima</name>
    <dbReference type="NCBI Taxonomy" id="2163413"/>
    <lineage>
        <taxon>Eukaryota</taxon>
        <taxon>Fungi</taxon>
        <taxon>Dikarya</taxon>
        <taxon>Ascomycota</taxon>
        <taxon>Saccharomycotina</taxon>
        <taxon>Pichiomycetes</taxon>
        <taxon>Metschnikowiaceae</taxon>
        <taxon>Metschnikowia</taxon>
    </lineage>
</organism>
<name>A0A4P6XLW0_9ASCO</name>
<evidence type="ECO:0000256" key="1">
    <source>
        <dbReference type="SAM" id="SignalP"/>
    </source>
</evidence>
<dbReference type="EMBL" id="CP034456">
    <property type="protein sequence ID" value="QBM86564.1"/>
    <property type="molecule type" value="Genomic_DNA"/>
</dbReference>
<reference evidence="3" key="1">
    <citation type="submission" date="2019-03" db="EMBL/GenBank/DDBJ databases">
        <title>Snf2 controls pulcherriminic acid biosynthesis and connects pigmentation and antifungal activity of the yeast Metschnikowia pulcherrima.</title>
        <authorList>
            <person name="Gore-Lloyd D."/>
            <person name="Sumann I."/>
            <person name="Brachmann A.O."/>
            <person name="Schneeberger K."/>
            <person name="Ortiz-Merino R.A."/>
            <person name="Moreno-Beltran M."/>
            <person name="Schlaefli M."/>
            <person name="Kirner P."/>
            <person name="Santos Kron A."/>
            <person name="Wolfe K.H."/>
            <person name="Piel J."/>
            <person name="Ahrens C.H."/>
            <person name="Henk D."/>
            <person name="Freimoser F.M."/>
        </authorList>
    </citation>
    <scope>NUCLEOTIDE SEQUENCE [LARGE SCALE GENOMIC DNA]</scope>
    <source>
        <strain evidence="3">APC 1.2</strain>
    </source>
</reference>
<keyword evidence="1" id="KW-0732">Signal</keyword>
<protein>
    <submittedName>
        <fullName evidence="2">Uncharacterized protein</fullName>
    </submittedName>
</protein>